<dbReference type="AlphaFoldDB" id="A0A6G1FT37"/>
<keyword evidence="2" id="KW-0808">Transferase</keyword>
<dbReference type="GeneID" id="54422117"/>
<dbReference type="SUPFAM" id="SSF53335">
    <property type="entry name" value="S-adenosyl-L-methionine-dependent methyltransferases"/>
    <property type="match status" value="1"/>
</dbReference>
<dbReference type="PANTHER" id="PTHR43591:SF24">
    <property type="entry name" value="2-METHOXY-6-POLYPRENYL-1,4-BENZOQUINOL METHYLASE, MITOCHONDRIAL"/>
    <property type="match status" value="1"/>
</dbReference>
<dbReference type="RefSeq" id="XP_033530588.1">
    <property type="nucleotide sequence ID" value="XM_033681547.1"/>
</dbReference>
<name>A0A6G1FT37_9PEZI</name>
<gene>
    <name evidence="2 4" type="ORF">P152DRAFT_476891</name>
</gene>
<dbReference type="EMBL" id="ML975177">
    <property type="protein sequence ID" value="KAF1808957.1"/>
    <property type="molecule type" value="Genomic_DNA"/>
</dbReference>
<reference evidence="4" key="2">
    <citation type="submission" date="2020-04" db="EMBL/GenBank/DDBJ databases">
        <authorList>
            <consortium name="NCBI Genome Project"/>
        </authorList>
    </citation>
    <scope>NUCLEOTIDE SEQUENCE</scope>
    <source>
        <strain evidence="4">CBS 781.70</strain>
    </source>
</reference>
<accession>A0A6G1FT37</accession>
<evidence type="ECO:0000313" key="4">
    <source>
        <dbReference type="RefSeq" id="XP_033530588.1"/>
    </source>
</evidence>
<dbReference type="Gene3D" id="3.40.50.150">
    <property type="entry name" value="Vaccinia Virus protein VP39"/>
    <property type="match status" value="1"/>
</dbReference>
<reference evidence="4" key="3">
    <citation type="submission" date="2025-04" db="UniProtKB">
        <authorList>
            <consortium name="RefSeq"/>
        </authorList>
    </citation>
    <scope>IDENTIFICATION</scope>
    <source>
        <strain evidence="4">CBS 781.70</strain>
    </source>
</reference>
<keyword evidence="3" id="KW-1185">Reference proteome</keyword>
<evidence type="ECO:0000313" key="3">
    <source>
        <dbReference type="Proteomes" id="UP000504638"/>
    </source>
</evidence>
<dbReference type="PANTHER" id="PTHR43591">
    <property type="entry name" value="METHYLTRANSFERASE"/>
    <property type="match status" value="1"/>
</dbReference>
<feature type="region of interest" description="Disordered" evidence="1">
    <location>
        <begin position="1"/>
        <end position="21"/>
    </location>
</feature>
<sequence>MEHHTIEVDSNPRSSASDYESVVSDTTSVSSSIFDYVFENGHSYHSYRAGQYLLPNDESEQDRLDLQHHIFRLTLAGEITATKLEDPQRILDVGTGTGIWAIDAGDIYPSAEVIGVDLSPIQPQWAPPNVKFEIDDLTQPWTFEQNSFDFIHVRTLGGSIRDWVTFLKEAQKHLKPGGRIEISEIRTRFHCDDGSLSEDTSSIKFERTFHEIAEKIGIDFDPMLNMRGWLNEAGYEEIQETEKLIPIGTWPKDKKLKGIGMYYQVHYLTGIENYSMALFTRNGWKQEEVQVLIAQVRSESLSNKFHAYTKAAFLSGRKPLEA</sequence>
<organism evidence="2">
    <name type="scientific">Eremomyces bilateralis CBS 781.70</name>
    <dbReference type="NCBI Taxonomy" id="1392243"/>
    <lineage>
        <taxon>Eukaryota</taxon>
        <taxon>Fungi</taxon>
        <taxon>Dikarya</taxon>
        <taxon>Ascomycota</taxon>
        <taxon>Pezizomycotina</taxon>
        <taxon>Dothideomycetes</taxon>
        <taxon>Dothideomycetes incertae sedis</taxon>
        <taxon>Eremomycetales</taxon>
        <taxon>Eremomycetaceae</taxon>
        <taxon>Eremomyces</taxon>
    </lineage>
</organism>
<proteinExistence type="predicted"/>
<reference evidence="2 4" key="1">
    <citation type="submission" date="2020-01" db="EMBL/GenBank/DDBJ databases">
        <authorList>
            <consortium name="DOE Joint Genome Institute"/>
            <person name="Haridas S."/>
            <person name="Albert R."/>
            <person name="Binder M."/>
            <person name="Bloem J."/>
            <person name="Labutti K."/>
            <person name="Salamov A."/>
            <person name="Andreopoulos B."/>
            <person name="Baker S.E."/>
            <person name="Barry K."/>
            <person name="Bills G."/>
            <person name="Bluhm B.H."/>
            <person name="Cannon C."/>
            <person name="Castanera R."/>
            <person name="Culley D.E."/>
            <person name="Daum C."/>
            <person name="Ezra D."/>
            <person name="Gonzalez J.B."/>
            <person name="Henrissat B."/>
            <person name="Kuo A."/>
            <person name="Liang C."/>
            <person name="Lipzen A."/>
            <person name="Lutzoni F."/>
            <person name="Magnuson J."/>
            <person name="Mondo S."/>
            <person name="Nolan M."/>
            <person name="Ohm R."/>
            <person name="Pangilinan J."/>
            <person name="Park H.-J."/>
            <person name="Ramirez L."/>
            <person name="Alfaro M."/>
            <person name="Sun H."/>
            <person name="Tritt A."/>
            <person name="Yoshinaga Y."/>
            <person name="Zwiers L.-H."/>
            <person name="Turgeon B.G."/>
            <person name="Goodwin S.B."/>
            <person name="Spatafora J.W."/>
            <person name="Crous P.W."/>
            <person name="Grigoriev I.V."/>
        </authorList>
    </citation>
    <scope>NUCLEOTIDE SEQUENCE</scope>
    <source>
        <strain evidence="2 4">CBS 781.70</strain>
    </source>
</reference>
<dbReference type="InterPro" id="IPR029063">
    <property type="entry name" value="SAM-dependent_MTases_sf"/>
</dbReference>
<evidence type="ECO:0000313" key="2">
    <source>
        <dbReference type="EMBL" id="KAF1808957.1"/>
    </source>
</evidence>
<protein>
    <submittedName>
        <fullName evidence="2 4">Phosphoethanolamine N-methyltransferase</fullName>
    </submittedName>
</protein>
<dbReference type="GO" id="GO:0008168">
    <property type="term" value="F:methyltransferase activity"/>
    <property type="evidence" value="ECO:0007669"/>
    <property type="project" value="UniProtKB-KW"/>
</dbReference>
<dbReference type="CDD" id="cd02440">
    <property type="entry name" value="AdoMet_MTases"/>
    <property type="match status" value="1"/>
</dbReference>
<dbReference type="Pfam" id="PF13489">
    <property type="entry name" value="Methyltransf_23"/>
    <property type="match status" value="1"/>
</dbReference>
<keyword evidence="2" id="KW-0489">Methyltransferase</keyword>
<dbReference type="GO" id="GO:0032259">
    <property type="term" value="P:methylation"/>
    <property type="evidence" value="ECO:0007669"/>
    <property type="project" value="UniProtKB-KW"/>
</dbReference>
<evidence type="ECO:0000256" key="1">
    <source>
        <dbReference type="SAM" id="MobiDB-lite"/>
    </source>
</evidence>
<dbReference type="OrthoDB" id="2013972at2759"/>
<dbReference type="Proteomes" id="UP000504638">
    <property type="component" value="Unplaced"/>
</dbReference>